<accession>G2XSD3</accession>
<dbReference type="EMBL" id="FQ790260">
    <property type="protein sequence ID" value="CCD43570.1"/>
    <property type="molecule type" value="Genomic_DNA"/>
</dbReference>
<name>G2XSD3_BOTF4</name>
<dbReference type="AlphaFoldDB" id="G2XSD3"/>
<dbReference type="HOGENOM" id="CLU_2721903_0_0_1"/>
<evidence type="ECO:0000313" key="2">
    <source>
        <dbReference type="Proteomes" id="UP000008177"/>
    </source>
</evidence>
<reference evidence="2" key="1">
    <citation type="journal article" date="2011" name="PLoS Genet.">
        <title>Genomic analysis of the necrotrophic fungal pathogens Sclerotinia sclerotiorum and Botrytis cinerea.</title>
        <authorList>
            <person name="Amselem J."/>
            <person name="Cuomo C.A."/>
            <person name="van Kan J.A."/>
            <person name="Viaud M."/>
            <person name="Benito E.P."/>
            <person name="Couloux A."/>
            <person name="Coutinho P.M."/>
            <person name="de Vries R.P."/>
            <person name="Dyer P.S."/>
            <person name="Fillinger S."/>
            <person name="Fournier E."/>
            <person name="Gout L."/>
            <person name="Hahn M."/>
            <person name="Kohn L."/>
            <person name="Lapalu N."/>
            <person name="Plummer K.M."/>
            <person name="Pradier J.M."/>
            <person name="Quevillon E."/>
            <person name="Sharon A."/>
            <person name="Simon A."/>
            <person name="ten Have A."/>
            <person name="Tudzynski B."/>
            <person name="Tudzynski P."/>
            <person name="Wincker P."/>
            <person name="Andrew M."/>
            <person name="Anthouard V."/>
            <person name="Beever R.E."/>
            <person name="Beffa R."/>
            <person name="Benoit I."/>
            <person name="Bouzid O."/>
            <person name="Brault B."/>
            <person name="Chen Z."/>
            <person name="Choquer M."/>
            <person name="Collemare J."/>
            <person name="Cotton P."/>
            <person name="Danchin E.G."/>
            <person name="Da Silva C."/>
            <person name="Gautier A."/>
            <person name="Giraud C."/>
            <person name="Giraud T."/>
            <person name="Gonzalez C."/>
            <person name="Grossetete S."/>
            <person name="Guldener U."/>
            <person name="Henrissat B."/>
            <person name="Howlett B.J."/>
            <person name="Kodira C."/>
            <person name="Kretschmer M."/>
            <person name="Lappartient A."/>
            <person name="Leroch M."/>
            <person name="Levis C."/>
            <person name="Mauceli E."/>
            <person name="Neuveglise C."/>
            <person name="Oeser B."/>
            <person name="Pearson M."/>
            <person name="Poulain J."/>
            <person name="Poussereau N."/>
            <person name="Quesneville H."/>
            <person name="Rascle C."/>
            <person name="Schumacher J."/>
            <person name="Segurens B."/>
            <person name="Sexton A."/>
            <person name="Silva E."/>
            <person name="Sirven C."/>
            <person name="Soanes D.M."/>
            <person name="Talbot N.J."/>
            <person name="Templeton M."/>
            <person name="Yandava C."/>
            <person name="Yarden O."/>
            <person name="Zeng Q."/>
            <person name="Rollins J.A."/>
            <person name="Lebrun M.H."/>
            <person name="Dickman M."/>
        </authorList>
    </citation>
    <scope>NUCLEOTIDE SEQUENCE [LARGE SCALE GENOMIC DNA]</scope>
    <source>
        <strain evidence="2">T4</strain>
    </source>
</reference>
<gene>
    <name evidence="1" type="ORF">BofuT4_uP012460.1</name>
</gene>
<evidence type="ECO:0000313" key="1">
    <source>
        <dbReference type="EMBL" id="CCD43570.1"/>
    </source>
</evidence>
<protein>
    <submittedName>
        <fullName evidence="1">Uncharacterized protein</fullName>
    </submittedName>
</protein>
<organism evidence="1 2">
    <name type="scientific">Botryotinia fuckeliana (strain T4)</name>
    <name type="common">Noble rot fungus</name>
    <name type="synonym">Botrytis cinerea</name>
    <dbReference type="NCBI Taxonomy" id="999810"/>
    <lineage>
        <taxon>Eukaryota</taxon>
        <taxon>Fungi</taxon>
        <taxon>Dikarya</taxon>
        <taxon>Ascomycota</taxon>
        <taxon>Pezizomycotina</taxon>
        <taxon>Leotiomycetes</taxon>
        <taxon>Helotiales</taxon>
        <taxon>Sclerotiniaceae</taxon>
        <taxon>Botrytis</taxon>
    </lineage>
</organism>
<dbReference type="Proteomes" id="UP000008177">
    <property type="component" value="Unplaced contigs"/>
</dbReference>
<proteinExistence type="predicted"/>
<sequence length="72" mass="7850">MSKSCAGVSDAYQHSHWFMCRNVAGLLRDVLILGGGIEDNTVEYDEVVYGGTDDLRKPAEVSKSGRPTLFAD</sequence>
<dbReference type="InParanoid" id="G2XSD3"/>